<keyword evidence="1" id="KW-0472">Membrane</keyword>
<dbReference type="EMBL" id="VRLW01000001">
    <property type="protein sequence ID" value="KAA1257804.1"/>
    <property type="molecule type" value="Genomic_DNA"/>
</dbReference>
<proteinExistence type="predicted"/>
<dbReference type="PROSITE" id="PS51746">
    <property type="entry name" value="PPM_2"/>
    <property type="match status" value="1"/>
</dbReference>
<keyword evidence="1" id="KW-0812">Transmembrane</keyword>
<dbReference type="AlphaFoldDB" id="A0A5B1CEN5"/>
<feature type="transmembrane region" description="Helical" evidence="1">
    <location>
        <begin position="253"/>
        <end position="271"/>
    </location>
</feature>
<dbReference type="Proteomes" id="UP000322699">
    <property type="component" value="Unassembled WGS sequence"/>
</dbReference>
<dbReference type="SUPFAM" id="SSF81606">
    <property type="entry name" value="PP2C-like"/>
    <property type="match status" value="1"/>
</dbReference>
<evidence type="ECO:0000313" key="3">
    <source>
        <dbReference type="EMBL" id="KAA1257804.1"/>
    </source>
</evidence>
<evidence type="ECO:0000259" key="2">
    <source>
        <dbReference type="PROSITE" id="PS51746"/>
    </source>
</evidence>
<dbReference type="InterPro" id="IPR001932">
    <property type="entry name" value="PPM-type_phosphatase-like_dom"/>
</dbReference>
<protein>
    <recommendedName>
        <fullName evidence="2">PPM-type phosphatase domain-containing protein</fullName>
    </recommendedName>
</protein>
<organism evidence="3 4">
    <name type="scientific">Rubripirellula obstinata</name>
    <dbReference type="NCBI Taxonomy" id="406547"/>
    <lineage>
        <taxon>Bacteria</taxon>
        <taxon>Pseudomonadati</taxon>
        <taxon>Planctomycetota</taxon>
        <taxon>Planctomycetia</taxon>
        <taxon>Pirellulales</taxon>
        <taxon>Pirellulaceae</taxon>
        <taxon>Rubripirellula</taxon>
    </lineage>
</organism>
<comment type="caution">
    <text evidence="3">The sequence shown here is derived from an EMBL/GenBank/DDBJ whole genome shotgun (WGS) entry which is preliminary data.</text>
</comment>
<dbReference type="Gene3D" id="3.60.40.10">
    <property type="entry name" value="PPM-type phosphatase domain"/>
    <property type="match status" value="1"/>
</dbReference>
<keyword evidence="4" id="KW-1185">Reference proteome</keyword>
<accession>A0A5B1CEN5</accession>
<keyword evidence="1" id="KW-1133">Transmembrane helix</keyword>
<reference evidence="3 4" key="1">
    <citation type="submission" date="2019-08" db="EMBL/GenBank/DDBJ databases">
        <title>Deep-cultivation of Planctomycetes and their phenomic and genomic characterization uncovers novel biology.</title>
        <authorList>
            <person name="Wiegand S."/>
            <person name="Jogler M."/>
            <person name="Boedeker C."/>
            <person name="Pinto D."/>
            <person name="Vollmers J."/>
            <person name="Rivas-Marin E."/>
            <person name="Kohn T."/>
            <person name="Peeters S.H."/>
            <person name="Heuer A."/>
            <person name="Rast P."/>
            <person name="Oberbeckmann S."/>
            <person name="Bunk B."/>
            <person name="Jeske O."/>
            <person name="Meyerdierks A."/>
            <person name="Storesund J.E."/>
            <person name="Kallscheuer N."/>
            <person name="Luecker S."/>
            <person name="Lage O.M."/>
            <person name="Pohl T."/>
            <person name="Merkel B.J."/>
            <person name="Hornburger P."/>
            <person name="Mueller R.-W."/>
            <person name="Bruemmer F."/>
            <person name="Labrenz M."/>
            <person name="Spormann A.M."/>
            <person name="Op Den Camp H."/>
            <person name="Overmann J."/>
            <person name="Amann R."/>
            <person name="Jetten M.S.M."/>
            <person name="Mascher T."/>
            <person name="Medema M.H."/>
            <person name="Devos D.P."/>
            <person name="Kaster A.-K."/>
            <person name="Ovreas L."/>
            <person name="Rohde M."/>
            <person name="Galperin M.Y."/>
            <person name="Jogler C."/>
        </authorList>
    </citation>
    <scope>NUCLEOTIDE SEQUENCE [LARGE SCALE GENOMIC DNA]</scope>
    <source>
        <strain evidence="3 4">LF1</strain>
    </source>
</reference>
<feature type="transmembrane region" description="Helical" evidence="1">
    <location>
        <begin position="278"/>
        <end position="296"/>
    </location>
</feature>
<dbReference type="SMART" id="SM00332">
    <property type="entry name" value="PP2Cc"/>
    <property type="match status" value="1"/>
</dbReference>
<dbReference type="GO" id="GO:0004722">
    <property type="term" value="F:protein serine/threonine phosphatase activity"/>
    <property type="evidence" value="ECO:0007669"/>
    <property type="project" value="InterPro"/>
</dbReference>
<evidence type="ECO:0000256" key="1">
    <source>
        <dbReference type="SAM" id="Phobius"/>
    </source>
</evidence>
<gene>
    <name evidence="3" type="ORF">LF1_02940</name>
</gene>
<dbReference type="Pfam" id="PF13672">
    <property type="entry name" value="PP2C_2"/>
    <property type="match status" value="1"/>
</dbReference>
<evidence type="ECO:0000313" key="4">
    <source>
        <dbReference type="Proteomes" id="UP000322699"/>
    </source>
</evidence>
<dbReference type="SMART" id="SM00331">
    <property type="entry name" value="PP2C_SIG"/>
    <property type="match status" value="1"/>
</dbReference>
<feature type="domain" description="PPM-type phosphatase" evidence="2">
    <location>
        <begin position="1"/>
        <end position="229"/>
    </location>
</feature>
<dbReference type="InterPro" id="IPR036457">
    <property type="entry name" value="PPM-type-like_dom_sf"/>
</dbReference>
<name>A0A5B1CEN5_9BACT</name>
<sequence length="401" mass="42901">MRRANNQDSLACIPANSAERFHSRGHLLVVADGMGAHAAGELASQIATERIAMQYFRSTESSRVDAIRRSLVEANEAIHQRGQSNPEFHNMGTTASALVIAPEGAIIGHVGDSRVYRLRGGVLEQLTFDHSLVWEMEAAGNSSQHFPKNVITRSLGPSPQVEVDIEGPLPVEEGDCYLVCSDGLTGLVEDNELGPLMECLPEEKLVRVLVDLANLRGGPDNISVVVARVKSVASNDPEVSVQPSAPVAEKPSALIFTTIACFVAAGILGLVGMFGPMVIALLLGVIAGIITIVQWVQMNPAAVVSGSGGTTGGPYRRYDATPGPDLFLQLGDTVAKLREAAEMNNWMMDWSKVEDLQAQGVSALGNREISEAIRVQAEAVIETMNQLREQNDRSASETAIE</sequence>
<dbReference type="CDD" id="cd00143">
    <property type="entry name" value="PP2Cc"/>
    <property type="match status" value="1"/>
</dbReference>
<dbReference type="InterPro" id="IPR015655">
    <property type="entry name" value="PP2C"/>
</dbReference>
<dbReference type="PANTHER" id="PTHR47992">
    <property type="entry name" value="PROTEIN PHOSPHATASE"/>
    <property type="match status" value="1"/>
</dbReference>
<keyword evidence="3" id="KW-0378">Hydrolase</keyword>